<dbReference type="HAMAP" id="MF_01341">
    <property type="entry name" value="Ribosomal_uL15"/>
    <property type="match status" value="1"/>
</dbReference>
<evidence type="ECO:0000256" key="4">
    <source>
        <dbReference type="HAMAP-Rule" id="MF_01341"/>
    </source>
</evidence>
<comment type="subunit">
    <text evidence="4">Part of the 50S ribosomal subunit.</text>
</comment>
<comment type="similarity">
    <text evidence="1 4">Belongs to the universal ribosomal protein uL15 family.</text>
</comment>
<dbReference type="GO" id="GO:0022625">
    <property type="term" value="C:cytosolic large ribosomal subunit"/>
    <property type="evidence" value="ECO:0007669"/>
    <property type="project" value="TreeGrafter"/>
</dbReference>
<sequence length="176" mass="19237">MQQHELKPHASRLKKRQPVGRGAGSGAGNYSGRGMKGQKARTGRKLRFGFEGGQTPLIMRMPKLRGFKPKKQSRLATVNLLTLSRSYPEGGELSPERLANDGLIPADMELKVIGKQFAAGFSAKFKIKAQQFSPGAKETITKTGGTVEELKSIRPVKQEKKKIADTAEATKEESTE</sequence>
<feature type="domain" description="Large ribosomal subunit protein uL15/eL18" evidence="6">
    <location>
        <begin position="77"/>
        <end position="148"/>
    </location>
</feature>
<dbReference type="Gene3D" id="3.100.10.10">
    <property type="match status" value="1"/>
</dbReference>
<feature type="region of interest" description="Disordered" evidence="5">
    <location>
        <begin position="156"/>
        <end position="176"/>
    </location>
</feature>
<comment type="caution">
    <text evidence="7">The sequence shown here is derived from an EMBL/GenBank/DDBJ whole genome shotgun (WGS) entry which is preliminary data.</text>
</comment>
<dbReference type="GO" id="GO:0019843">
    <property type="term" value="F:rRNA binding"/>
    <property type="evidence" value="ECO:0007669"/>
    <property type="project" value="UniProtKB-UniRule"/>
</dbReference>
<dbReference type="InterPro" id="IPR005749">
    <property type="entry name" value="Ribosomal_uL15_bac-type"/>
</dbReference>
<evidence type="ECO:0000259" key="6">
    <source>
        <dbReference type="Pfam" id="PF00828"/>
    </source>
</evidence>
<dbReference type="GO" id="GO:0003735">
    <property type="term" value="F:structural constituent of ribosome"/>
    <property type="evidence" value="ECO:0007669"/>
    <property type="project" value="InterPro"/>
</dbReference>
<evidence type="ECO:0000256" key="3">
    <source>
        <dbReference type="ARBA" id="ARBA00023274"/>
    </source>
</evidence>
<evidence type="ECO:0000313" key="7">
    <source>
        <dbReference type="EMBL" id="OGC82947.1"/>
    </source>
</evidence>
<dbReference type="PANTHER" id="PTHR12934:SF11">
    <property type="entry name" value="LARGE RIBOSOMAL SUBUNIT PROTEIN UL15M"/>
    <property type="match status" value="1"/>
</dbReference>
<keyword evidence="3 4" id="KW-0687">Ribonucleoprotein</keyword>
<dbReference type="InterPro" id="IPR036227">
    <property type="entry name" value="Ribosomal_uL15/eL18_sf"/>
</dbReference>
<feature type="compositionally biased region" description="Basic residues" evidence="5">
    <location>
        <begin position="36"/>
        <end position="46"/>
    </location>
</feature>
<dbReference type="NCBIfam" id="TIGR01071">
    <property type="entry name" value="rplO_bact"/>
    <property type="match status" value="1"/>
</dbReference>
<dbReference type="InterPro" id="IPR021131">
    <property type="entry name" value="Ribosomal_uL15/eL18"/>
</dbReference>
<gene>
    <name evidence="4" type="primary">rplO</name>
    <name evidence="7" type="ORF">A2788_00975</name>
</gene>
<dbReference type="Pfam" id="PF00828">
    <property type="entry name" value="Ribosomal_L27A"/>
    <property type="match status" value="1"/>
</dbReference>
<protein>
    <recommendedName>
        <fullName evidence="4">Large ribosomal subunit protein uL15</fullName>
    </recommendedName>
</protein>
<dbReference type="GO" id="GO:0006412">
    <property type="term" value="P:translation"/>
    <property type="evidence" value="ECO:0007669"/>
    <property type="project" value="UniProtKB-UniRule"/>
</dbReference>
<name>A0A1F4XMT1_9BACT</name>
<keyword evidence="4" id="KW-0694">RNA-binding</keyword>
<dbReference type="EMBL" id="MEWS01000004">
    <property type="protein sequence ID" value="OGC82947.1"/>
    <property type="molecule type" value="Genomic_DNA"/>
</dbReference>
<dbReference type="SUPFAM" id="SSF52080">
    <property type="entry name" value="Ribosomal proteins L15p and L18e"/>
    <property type="match status" value="1"/>
</dbReference>
<dbReference type="Proteomes" id="UP000177521">
    <property type="component" value="Unassembled WGS sequence"/>
</dbReference>
<feature type="compositionally biased region" description="Basic residues" evidence="5">
    <location>
        <begin position="9"/>
        <end position="18"/>
    </location>
</feature>
<evidence type="ECO:0000256" key="2">
    <source>
        <dbReference type="ARBA" id="ARBA00022980"/>
    </source>
</evidence>
<evidence type="ECO:0000313" key="8">
    <source>
        <dbReference type="Proteomes" id="UP000177521"/>
    </source>
</evidence>
<feature type="compositionally biased region" description="Gly residues" evidence="5">
    <location>
        <begin position="21"/>
        <end position="35"/>
    </location>
</feature>
<proteinExistence type="inferred from homology"/>
<reference evidence="7 8" key="1">
    <citation type="journal article" date="2016" name="Nat. Commun.">
        <title>Thousands of microbial genomes shed light on interconnected biogeochemical processes in an aquifer system.</title>
        <authorList>
            <person name="Anantharaman K."/>
            <person name="Brown C.T."/>
            <person name="Hug L.A."/>
            <person name="Sharon I."/>
            <person name="Castelle C.J."/>
            <person name="Probst A.J."/>
            <person name="Thomas B.C."/>
            <person name="Singh A."/>
            <person name="Wilkins M.J."/>
            <person name="Karaoz U."/>
            <person name="Brodie E.L."/>
            <person name="Williams K.H."/>
            <person name="Hubbard S.S."/>
            <person name="Banfield J.F."/>
        </authorList>
    </citation>
    <scope>NUCLEOTIDE SEQUENCE [LARGE SCALE GENOMIC DNA]</scope>
</reference>
<keyword evidence="2 4" id="KW-0689">Ribosomal protein</keyword>
<organism evidence="7 8">
    <name type="scientific">Candidatus Abawacabacteria bacterium RIFCSPHIGHO2_01_FULL_46_8</name>
    <dbReference type="NCBI Taxonomy" id="1817815"/>
    <lineage>
        <taxon>Bacteria</taxon>
        <taxon>Candidatus Abawacaibacteriota</taxon>
    </lineage>
</organism>
<dbReference type="AlphaFoldDB" id="A0A1F4XMT1"/>
<evidence type="ECO:0000256" key="1">
    <source>
        <dbReference type="ARBA" id="ARBA00007320"/>
    </source>
</evidence>
<feature type="region of interest" description="Disordered" evidence="5">
    <location>
        <begin position="1"/>
        <end position="46"/>
    </location>
</feature>
<accession>A0A1F4XMT1</accession>
<keyword evidence="4" id="KW-0699">rRNA-binding</keyword>
<dbReference type="PANTHER" id="PTHR12934">
    <property type="entry name" value="50S RIBOSOMAL PROTEIN L15"/>
    <property type="match status" value="1"/>
</dbReference>
<comment type="function">
    <text evidence="4">Binds to the 23S rRNA.</text>
</comment>
<dbReference type="InterPro" id="IPR030878">
    <property type="entry name" value="Ribosomal_uL15"/>
</dbReference>
<evidence type="ECO:0000256" key="5">
    <source>
        <dbReference type="SAM" id="MobiDB-lite"/>
    </source>
</evidence>